<dbReference type="Proteomes" id="UP001232001">
    <property type="component" value="Chromosome"/>
</dbReference>
<dbReference type="InterPro" id="IPR036388">
    <property type="entry name" value="WH-like_DNA-bd_sf"/>
</dbReference>
<organism evidence="2 3">
    <name type="scientific">Tenacibaculum tangerinum</name>
    <dbReference type="NCBI Taxonomy" id="3038772"/>
    <lineage>
        <taxon>Bacteria</taxon>
        <taxon>Pseudomonadati</taxon>
        <taxon>Bacteroidota</taxon>
        <taxon>Flavobacteriia</taxon>
        <taxon>Flavobacteriales</taxon>
        <taxon>Flavobacteriaceae</taxon>
        <taxon>Tenacibaculum</taxon>
    </lineage>
</organism>
<sequence>MENNSVCRSIQLLSYFNETQSQNCRMCDVCLQKKQVFTSSVNDILLLIQKHKSLTVAEISSLLNDTEANILILLRQLLAEEKIQTKNNKYFLE</sequence>
<dbReference type="Pfam" id="PF16124">
    <property type="entry name" value="RecQ_Zn_bind"/>
    <property type="match status" value="1"/>
</dbReference>
<dbReference type="EMBL" id="CP122539">
    <property type="protein sequence ID" value="WGH77060.1"/>
    <property type="molecule type" value="Genomic_DNA"/>
</dbReference>
<gene>
    <name evidence="2" type="ORF">P8625_05615</name>
</gene>
<feature type="domain" description="ATP-dependent DNA helicase RecQ zinc-binding" evidence="1">
    <location>
        <begin position="2"/>
        <end position="31"/>
    </location>
</feature>
<dbReference type="RefSeq" id="WP_279652915.1">
    <property type="nucleotide sequence ID" value="NZ_CP122539.1"/>
</dbReference>
<reference evidence="2 3" key="1">
    <citation type="submission" date="2023-04" db="EMBL/GenBank/DDBJ databases">
        <title>Tenacibaculum tangerinum sp. nov., isolated from sea tidal flat of South Korea.</title>
        <authorList>
            <person name="Lee S.H."/>
            <person name="Kim J.-J."/>
        </authorList>
    </citation>
    <scope>NUCLEOTIDE SEQUENCE [LARGE SCALE GENOMIC DNA]</scope>
    <source>
        <strain evidence="2 3">GRR-S3-23</strain>
    </source>
</reference>
<dbReference type="Gene3D" id="1.10.10.10">
    <property type="entry name" value="Winged helix-like DNA-binding domain superfamily/Winged helix DNA-binding domain"/>
    <property type="match status" value="1"/>
</dbReference>
<keyword evidence="3" id="KW-1185">Reference proteome</keyword>
<evidence type="ECO:0000313" key="3">
    <source>
        <dbReference type="Proteomes" id="UP001232001"/>
    </source>
</evidence>
<protein>
    <submittedName>
        <fullName evidence="2">RecQ family zinc-binding domain-containing protein</fullName>
    </submittedName>
</protein>
<evidence type="ECO:0000259" key="1">
    <source>
        <dbReference type="Pfam" id="PF16124"/>
    </source>
</evidence>
<accession>A0ABY8LAK0</accession>
<dbReference type="InterPro" id="IPR032284">
    <property type="entry name" value="RecQ_Zn-bd"/>
</dbReference>
<proteinExistence type="predicted"/>
<name>A0ABY8LAK0_9FLAO</name>
<evidence type="ECO:0000313" key="2">
    <source>
        <dbReference type="EMBL" id="WGH77060.1"/>
    </source>
</evidence>